<dbReference type="InterPro" id="IPR007397">
    <property type="entry name" value="F-box-assoc_dom"/>
</dbReference>
<proteinExistence type="predicted"/>
<dbReference type="PANTHER" id="PTHR12125">
    <property type="entry name" value="F-BOX ONLY PROTEIN 6-LIKE PROTEIN"/>
    <property type="match status" value="1"/>
</dbReference>
<gene>
    <name evidence="3" type="ORF">JD844_006035</name>
</gene>
<keyword evidence="4" id="KW-1185">Reference proteome</keyword>
<dbReference type="Proteomes" id="UP000826234">
    <property type="component" value="Unassembled WGS sequence"/>
</dbReference>
<dbReference type="Pfam" id="PF04300">
    <property type="entry name" value="FBA"/>
    <property type="match status" value="1"/>
</dbReference>
<dbReference type="InterPro" id="IPR001810">
    <property type="entry name" value="F-box_dom"/>
</dbReference>
<sequence length="276" mass="31886">MGPVKSKSIAVDLPCKMEIQPMEDLKLLPDELLELILSWVPSRTLVRHCRLVCRKWRDLIDKPTIWKLQWERDPSKKAALEAVKHCPPMDWCRVGVLQPFGRNLIKNPCGKEKFQHWEVQHGGDKWKVEVNRDPVEGAEAQTCFVSSFKWCVKSQVVDLLKEGFWEELLDTYQPDIFISDWWGAREDCGCDYKILVSLRAADRTSVIASFVAKPDSIPQWNDSKYQQTSHVFRNYGPGVRYVYFTHAGKDTQFWAGHYGARITNSTVLVKFSSEPP</sequence>
<reference evidence="3 4" key="1">
    <citation type="journal article" date="2022" name="Gigascience">
        <title>A chromosome-level genome assembly and annotation of the desert horned lizard, Phrynosoma platyrhinos, provides insight into chromosomal rearrangements among reptiles.</title>
        <authorList>
            <person name="Koochekian N."/>
            <person name="Ascanio A."/>
            <person name="Farleigh K."/>
            <person name="Card D.C."/>
            <person name="Schield D.R."/>
            <person name="Castoe T.A."/>
            <person name="Jezkova T."/>
        </authorList>
    </citation>
    <scope>NUCLEOTIDE SEQUENCE [LARGE SCALE GENOMIC DNA]</scope>
    <source>
        <strain evidence="3">NK-2021</strain>
    </source>
</reference>
<evidence type="ECO:0000259" key="1">
    <source>
        <dbReference type="PROSITE" id="PS50181"/>
    </source>
</evidence>
<dbReference type="PANTHER" id="PTHR12125:SF9">
    <property type="entry name" value="F-BOX ONLY PROTEIN 27"/>
    <property type="match status" value="1"/>
</dbReference>
<feature type="domain" description="F-box" evidence="1">
    <location>
        <begin position="22"/>
        <end position="69"/>
    </location>
</feature>
<evidence type="ECO:0000313" key="3">
    <source>
        <dbReference type="EMBL" id="KAH0631614.1"/>
    </source>
</evidence>
<dbReference type="InterPro" id="IPR008979">
    <property type="entry name" value="Galactose-bd-like_sf"/>
</dbReference>
<dbReference type="SMART" id="SM01198">
    <property type="entry name" value="FBA"/>
    <property type="match status" value="1"/>
</dbReference>
<dbReference type="SUPFAM" id="SSF81383">
    <property type="entry name" value="F-box domain"/>
    <property type="match status" value="1"/>
</dbReference>
<evidence type="ECO:0008006" key="5">
    <source>
        <dbReference type="Google" id="ProtNLM"/>
    </source>
</evidence>
<dbReference type="Pfam" id="PF12937">
    <property type="entry name" value="F-box-like"/>
    <property type="match status" value="1"/>
</dbReference>
<comment type="caution">
    <text evidence="3">The sequence shown here is derived from an EMBL/GenBank/DDBJ whole genome shotgun (WGS) entry which is preliminary data.</text>
</comment>
<dbReference type="InterPro" id="IPR036047">
    <property type="entry name" value="F-box-like_dom_sf"/>
</dbReference>
<evidence type="ECO:0000313" key="4">
    <source>
        <dbReference type="Proteomes" id="UP000826234"/>
    </source>
</evidence>
<protein>
    <recommendedName>
        <fullName evidence="5">F-box only protein 27</fullName>
    </recommendedName>
</protein>
<dbReference type="PROSITE" id="PS51114">
    <property type="entry name" value="FBA"/>
    <property type="match status" value="1"/>
</dbReference>
<dbReference type="InterPro" id="IPR039752">
    <property type="entry name" value="F-box_only"/>
</dbReference>
<dbReference type="Gene3D" id="1.20.1280.50">
    <property type="match status" value="1"/>
</dbReference>
<accession>A0ABQ7TPJ1</accession>
<dbReference type="EMBL" id="JAIPUX010000035">
    <property type="protein sequence ID" value="KAH0631614.1"/>
    <property type="molecule type" value="Genomic_DNA"/>
</dbReference>
<name>A0ABQ7TPJ1_PHRPL</name>
<dbReference type="SMART" id="SM00256">
    <property type="entry name" value="FBOX"/>
    <property type="match status" value="1"/>
</dbReference>
<feature type="domain" description="FBA" evidence="2">
    <location>
        <begin position="94"/>
        <end position="271"/>
    </location>
</feature>
<organism evidence="3 4">
    <name type="scientific">Phrynosoma platyrhinos</name>
    <name type="common">Desert horned lizard</name>
    <dbReference type="NCBI Taxonomy" id="52577"/>
    <lineage>
        <taxon>Eukaryota</taxon>
        <taxon>Metazoa</taxon>
        <taxon>Chordata</taxon>
        <taxon>Craniata</taxon>
        <taxon>Vertebrata</taxon>
        <taxon>Euteleostomi</taxon>
        <taxon>Lepidosauria</taxon>
        <taxon>Squamata</taxon>
        <taxon>Bifurcata</taxon>
        <taxon>Unidentata</taxon>
        <taxon>Episquamata</taxon>
        <taxon>Toxicofera</taxon>
        <taxon>Iguania</taxon>
        <taxon>Phrynosomatidae</taxon>
        <taxon>Phrynosomatinae</taxon>
        <taxon>Phrynosoma</taxon>
    </lineage>
</organism>
<evidence type="ECO:0000259" key="2">
    <source>
        <dbReference type="PROSITE" id="PS51114"/>
    </source>
</evidence>
<dbReference type="Gene3D" id="2.60.120.260">
    <property type="entry name" value="Galactose-binding domain-like"/>
    <property type="match status" value="1"/>
</dbReference>
<dbReference type="PROSITE" id="PS50181">
    <property type="entry name" value="FBOX"/>
    <property type="match status" value="1"/>
</dbReference>
<dbReference type="SUPFAM" id="SSF49785">
    <property type="entry name" value="Galactose-binding domain-like"/>
    <property type="match status" value="1"/>
</dbReference>